<proteinExistence type="predicted"/>
<dbReference type="RefSeq" id="XP_041219802.1">
    <property type="nucleotide sequence ID" value="XM_041368141.1"/>
</dbReference>
<gene>
    <name evidence="1" type="ORF">F5891DRAFT_1195508</name>
</gene>
<dbReference type="Proteomes" id="UP001195769">
    <property type="component" value="Unassembled WGS sequence"/>
</dbReference>
<keyword evidence="2" id="KW-1185">Reference proteome</keyword>
<dbReference type="GeneID" id="64662439"/>
<protein>
    <recommendedName>
        <fullName evidence="3">F-box domain-containing protein</fullName>
    </recommendedName>
</protein>
<evidence type="ECO:0000313" key="2">
    <source>
        <dbReference type="Proteomes" id="UP001195769"/>
    </source>
</evidence>
<comment type="caution">
    <text evidence="1">The sequence shown here is derived from an EMBL/GenBank/DDBJ whole genome shotgun (WGS) entry which is preliminary data.</text>
</comment>
<dbReference type="EMBL" id="JABBWK010000083">
    <property type="protein sequence ID" value="KAG1894226.1"/>
    <property type="molecule type" value="Genomic_DNA"/>
</dbReference>
<evidence type="ECO:0000313" key="1">
    <source>
        <dbReference type="EMBL" id="KAG1894226.1"/>
    </source>
</evidence>
<dbReference type="AlphaFoldDB" id="A0AAD4DUU3"/>
<organism evidence="1 2">
    <name type="scientific">Suillus fuscotomentosus</name>
    <dbReference type="NCBI Taxonomy" id="1912939"/>
    <lineage>
        <taxon>Eukaryota</taxon>
        <taxon>Fungi</taxon>
        <taxon>Dikarya</taxon>
        <taxon>Basidiomycota</taxon>
        <taxon>Agaricomycotina</taxon>
        <taxon>Agaricomycetes</taxon>
        <taxon>Agaricomycetidae</taxon>
        <taxon>Boletales</taxon>
        <taxon>Suillineae</taxon>
        <taxon>Suillaceae</taxon>
        <taxon>Suillus</taxon>
    </lineage>
</organism>
<evidence type="ECO:0008006" key="3">
    <source>
        <dbReference type="Google" id="ProtNLM"/>
    </source>
</evidence>
<name>A0AAD4DUU3_9AGAM</name>
<sequence length="480" mass="52963">MGNSTSHISGRKSDFHESWDTLSTTTLSGMDITLAKAPLKHILQSYSTGDISQVVATMPKAIIWRNTDFMSLSAKRLYREVSDIFLKHKADAILDPFSIKHVKLYEPCRAPVFIWSLPAEILIAIVALLGVQDLRCVTQLSAFSHFLQSVPHKSIRYITLFWNFDILTCSIFPHIASVLETIRAFGCEDLMCMGFYSRVGSLSVTGLTRIQGHVSESHLKTFYGSSQAFFSPKLLPFTIQTIRSSYLEKLRLSSIKLSPSHWDKLLRHLVIPMLVKLQVDANCAPSTLIHFLARHPGVDSLGIIPRPGCLWRAHRITASLTLLSVSMLDGPLSHVLAVLQSHLKPPTLTYLGLSLQSQDASLDYLTTILQCVSYCNSIGYLNLSLPVQGFSYSAMICPGTQSVVHVEHLAISSDAAGSCPALVGDALELSASWIEAFPLVKHVSMRGCSNLTAEHLIHIMCRFTAADVELSVKLCPEVSL</sequence>
<accession>A0AAD4DUU3</accession>
<reference evidence="1" key="1">
    <citation type="journal article" date="2020" name="New Phytol.">
        <title>Comparative genomics reveals dynamic genome evolution in host specialist ectomycorrhizal fungi.</title>
        <authorList>
            <person name="Lofgren L.A."/>
            <person name="Nguyen N.H."/>
            <person name="Vilgalys R."/>
            <person name="Ruytinx J."/>
            <person name="Liao H.L."/>
            <person name="Branco S."/>
            <person name="Kuo A."/>
            <person name="LaButti K."/>
            <person name="Lipzen A."/>
            <person name="Andreopoulos W."/>
            <person name="Pangilinan J."/>
            <person name="Riley R."/>
            <person name="Hundley H."/>
            <person name="Na H."/>
            <person name="Barry K."/>
            <person name="Grigoriev I.V."/>
            <person name="Stajich J.E."/>
            <person name="Kennedy P.G."/>
        </authorList>
    </citation>
    <scope>NUCLEOTIDE SEQUENCE</scope>
    <source>
        <strain evidence="1">FC203</strain>
    </source>
</reference>